<accession>A0ABR4CFS5</accession>
<dbReference type="InterPro" id="IPR043360">
    <property type="entry name" value="PP2B"/>
</dbReference>
<dbReference type="PANTHER" id="PTHR45673">
    <property type="entry name" value="SERINE/THREONINE-PROTEIN PHOSPHATASE 2B CATALYTIC SUBUNIT 1-RELATED"/>
    <property type="match status" value="1"/>
</dbReference>
<reference evidence="1 2" key="1">
    <citation type="journal article" date="2024" name="Commun. Biol.">
        <title>Comparative genomic analysis of thermophilic fungi reveals convergent evolutionary adaptations and gene losses.</title>
        <authorList>
            <person name="Steindorff A.S."/>
            <person name="Aguilar-Pontes M.V."/>
            <person name="Robinson A.J."/>
            <person name="Andreopoulos B."/>
            <person name="LaButti K."/>
            <person name="Kuo A."/>
            <person name="Mondo S."/>
            <person name="Riley R."/>
            <person name="Otillar R."/>
            <person name="Haridas S."/>
            <person name="Lipzen A."/>
            <person name="Grimwood J."/>
            <person name="Schmutz J."/>
            <person name="Clum A."/>
            <person name="Reid I.D."/>
            <person name="Moisan M.C."/>
            <person name="Butler G."/>
            <person name="Nguyen T.T.M."/>
            <person name="Dewar K."/>
            <person name="Conant G."/>
            <person name="Drula E."/>
            <person name="Henrissat B."/>
            <person name="Hansel C."/>
            <person name="Singer S."/>
            <person name="Hutchinson M.I."/>
            <person name="de Vries R.P."/>
            <person name="Natvig D.O."/>
            <person name="Powell A.J."/>
            <person name="Tsang A."/>
            <person name="Grigoriev I.V."/>
        </authorList>
    </citation>
    <scope>NUCLEOTIDE SEQUENCE [LARGE SCALE GENOMIC DNA]</scope>
    <source>
        <strain evidence="1 2">CBS 494.80</strain>
    </source>
</reference>
<gene>
    <name evidence="1" type="ORF">VTL71DRAFT_15152</name>
</gene>
<dbReference type="InterPro" id="IPR029052">
    <property type="entry name" value="Metallo-depent_PP-like"/>
</dbReference>
<dbReference type="EMBL" id="JAZHXI010000008">
    <property type="protein sequence ID" value="KAL2068814.1"/>
    <property type="molecule type" value="Genomic_DNA"/>
</dbReference>
<comment type="caution">
    <text evidence="1">The sequence shown here is derived from an EMBL/GenBank/DDBJ whole genome shotgun (WGS) entry which is preliminary data.</text>
</comment>
<dbReference type="Gene3D" id="3.60.21.10">
    <property type="match status" value="1"/>
</dbReference>
<protein>
    <submittedName>
        <fullName evidence="1">Uncharacterized protein</fullName>
    </submittedName>
</protein>
<evidence type="ECO:0000313" key="2">
    <source>
        <dbReference type="Proteomes" id="UP001595075"/>
    </source>
</evidence>
<keyword evidence="2" id="KW-1185">Reference proteome</keyword>
<proteinExistence type="predicted"/>
<sequence>MATPACDMSWRPVGYFERISFMLDGLDEPEHTDHRVNLAYHAYPIIFENFYTGPVWSSPALDTDSHAVFPAMCPSTNEQDVSSQDPMKPDLAFLMRHLREGRLTEQQALHILEEEGKLLKQYPYLLKNAPITVCRDVYGQYYDLMKLFEVSGSHTSISSLLSPNLHAKEEYPYSYESIHNDLFQRYYSPINDTKLDPGDLEVIWNSQTYVDTSLYEDESTREWGSLGCRPFRASIDLLFDRDYVWAATQTMVSIGASALWALFHKDRHKAWAVFHRDRHKFLEM</sequence>
<evidence type="ECO:0000313" key="1">
    <source>
        <dbReference type="EMBL" id="KAL2068814.1"/>
    </source>
</evidence>
<dbReference type="Proteomes" id="UP001595075">
    <property type="component" value="Unassembled WGS sequence"/>
</dbReference>
<organism evidence="1 2">
    <name type="scientific">Oculimacula yallundae</name>
    <dbReference type="NCBI Taxonomy" id="86028"/>
    <lineage>
        <taxon>Eukaryota</taxon>
        <taxon>Fungi</taxon>
        <taxon>Dikarya</taxon>
        <taxon>Ascomycota</taxon>
        <taxon>Pezizomycotina</taxon>
        <taxon>Leotiomycetes</taxon>
        <taxon>Helotiales</taxon>
        <taxon>Ploettnerulaceae</taxon>
        <taxon>Oculimacula</taxon>
    </lineage>
</organism>
<name>A0ABR4CFS5_9HELO</name>
<dbReference type="SUPFAM" id="SSF56300">
    <property type="entry name" value="Metallo-dependent phosphatases"/>
    <property type="match status" value="1"/>
</dbReference>